<dbReference type="Gene3D" id="3.30.9.10">
    <property type="entry name" value="D-Amino Acid Oxidase, subunit A, domain 2"/>
    <property type="match status" value="1"/>
</dbReference>
<evidence type="ECO:0000259" key="5">
    <source>
        <dbReference type="Pfam" id="PF01266"/>
    </source>
</evidence>
<keyword evidence="7" id="KW-1185">Reference proteome</keyword>
<reference evidence="6 7" key="1">
    <citation type="submission" date="2019-05" db="EMBL/GenBank/DDBJ databases">
        <title>Verrucobacter flavum gen. nov., sp. nov. a new member of the family Verrucomicrobiaceae.</title>
        <authorList>
            <person name="Szuroczki S."/>
            <person name="Abbaszade G."/>
            <person name="Szabo A."/>
            <person name="Felfoldi T."/>
            <person name="Schumann P."/>
            <person name="Boka K."/>
            <person name="Keki Z."/>
            <person name="Toumi M."/>
            <person name="Toth E."/>
        </authorList>
    </citation>
    <scope>NUCLEOTIDE SEQUENCE [LARGE SCALE GENOMIC DNA]</scope>
    <source>
        <strain evidence="6 7">MG-N-17</strain>
    </source>
</reference>
<dbReference type="Proteomes" id="UP000306196">
    <property type="component" value="Unassembled WGS sequence"/>
</dbReference>
<keyword evidence="4 6" id="KW-0560">Oxidoreductase</keyword>
<dbReference type="InterPro" id="IPR036188">
    <property type="entry name" value="FAD/NAD-bd_sf"/>
</dbReference>
<dbReference type="GO" id="GO:0050660">
    <property type="term" value="F:flavin adenine dinucleotide binding"/>
    <property type="evidence" value="ECO:0007669"/>
    <property type="project" value="InterPro"/>
</dbReference>
<dbReference type="OrthoDB" id="9794226at2"/>
<organism evidence="6 7">
    <name type="scientific">Phragmitibacter flavus</name>
    <dbReference type="NCBI Taxonomy" id="2576071"/>
    <lineage>
        <taxon>Bacteria</taxon>
        <taxon>Pseudomonadati</taxon>
        <taxon>Verrucomicrobiota</taxon>
        <taxon>Verrucomicrobiia</taxon>
        <taxon>Verrucomicrobiales</taxon>
        <taxon>Verrucomicrobiaceae</taxon>
        <taxon>Phragmitibacter</taxon>
    </lineage>
</organism>
<dbReference type="InterPro" id="IPR006076">
    <property type="entry name" value="FAD-dep_OxRdtase"/>
</dbReference>
<evidence type="ECO:0000256" key="2">
    <source>
        <dbReference type="ARBA" id="ARBA00022630"/>
    </source>
</evidence>
<dbReference type="InterPro" id="IPR045170">
    <property type="entry name" value="MTOX"/>
</dbReference>
<dbReference type="AlphaFoldDB" id="A0A5R8KKP6"/>
<dbReference type="EMBL" id="VAUV01000001">
    <property type="protein sequence ID" value="TLD72827.1"/>
    <property type="molecule type" value="Genomic_DNA"/>
</dbReference>
<keyword evidence="3" id="KW-0274">FAD</keyword>
<sequence>MSTSFDVIIAGIGAMGSATLRHLSAQGLRVAGIDPFPPGHDQGSSHGDTRIIRKAYFLHPDYVPLLHRSYHLWRKLETEIQQSLLHLTGLLCIGEEGSSFMTGLQRCFDVNQLPHERLTAAETRARYPAFNIPDNHLVYFDPEGGYLRPEACIRAQTQLATQHGATLFTGERLLTWEPDGTGVRLTTNQRVLTAQKLILTTGAWVTPEFAKLGIPLKVRRKVLFWHQLNDPATFTNTPVWIWKSQGSDFYGFPTLDNTTMKSAEDSGGTYLDQPEDRDFNIHPDDDANLTPFLARAFPNKIGPVQHGKTCLYTDAADKNFLIGFHPEHPQVLLASCCSGHGFKLSIAIGEILGNAITTDQIAPEAAFLSLSSKEGGHSCPPQS</sequence>
<evidence type="ECO:0000256" key="1">
    <source>
        <dbReference type="ARBA" id="ARBA00001974"/>
    </source>
</evidence>
<dbReference type="NCBIfam" id="NF008425">
    <property type="entry name" value="PRK11259.1"/>
    <property type="match status" value="1"/>
</dbReference>
<proteinExistence type="predicted"/>
<comment type="cofactor">
    <cofactor evidence="1">
        <name>FAD</name>
        <dbReference type="ChEBI" id="CHEBI:57692"/>
    </cofactor>
</comment>
<gene>
    <name evidence="6" type="primary">solA</name>
    <name evidence="6" type="ORF">FEM03_01780</name>
</gene>
<dbReference type="Gene3D" id="3.50.50.60">
    <property type="entry name" value="FAD/NAD(P)-binding domain"/>
    <property type="match status" value="1"/>
</dbReference>
<dbReference type="PANTHER" id="PTHR10961:SF7">
    <property type="entry name" value="FAD DEPENDENT OXIDOREDUCTASE DOMAIN-CONTAINING PROTEIN"/>
    <property type="match status" value="1"/>
</dbReference>
<dbReference type="GO" id="GO:0050131">
    <property type="term" value="F:N-methyl-L-amino-acid oxidase activity"/>
    <property type="evidence" value="ECO:0007669"/>
    <property type="project" value="UniProtKB-EC"/>
</dbReference>
<name>A0A5R8KKP6_9BACT</name>
<feature type="domain" description="FAD dependent oxidoreductase" evidence="5">
    <location>
        <begin position="6"/>
        <end position="353"/>
    </location>
</feature>
<evidence type="ECO:0000256" key="3">
    <source>
        <dbReference type="ARBA" id="ARBA00022827"/>
    </source>
</evidence>
<comment type="caution">
    <text evidence="6">The sequence shown here is derived from an EMBL/GenBank/DDBJ whole genome shotgun (WGS) entry which is preliminary data.</text>
</comment>
<keyword evidence="2" id="KW-0285">Flavoprotein</keyword>
<evidence type="ECO:0000313" key="7">
    <source>
        <dbReference type="Proteomes" id="UP000306196"/>
    </source>
</evidence>
<dbReference type="SUPFAM" id="SSF54373">
    <property type="entry name" value="FAD-linked reductases, C-terminal domain"/>
    <property type="match status" value="1"/>
</dbReference>
<dbReference type="Pfam" id="PF01266">
    <property type="entry name" value="DAO"/>
    <property type="match status" value="1"/>
</dbReference>
<dbReference type="EC" id="1.5.3.2" evidence="6"/>
<evidence type="ECO:0000313" key="6">
    <source>
        <dbReference type="EMBL" id="TLD72827.1"/>
    </source>
</evidence>
<evidence type="ECO:0000256" key="4">
    <source>
        <dbReference type="ARBA" id="ARBA00023002"/>
    </source>
</evidence>
<dbReference type="SUPFAM" id="SSF51905">
    <property type="entry name" value="FAD/NAD(P)-binding domain"/>
    <property type="match status" value="1"/>
</dbReference>
<dbReference type="RefSeq" id="WP_138084450.1">
    <property type="nucleotide sequence ID" value="NZ_VAUV01000001.1"/>
</dbReference>
<accession>A0A5R8KKP6</accession>
<dbReference type="PANTHER" id="PTHR10961">
    <property type="entry name" value="PEROXISOMAL SARCOSINE OXIDASE"/>
    <property type="match status" value="1"/>
</dbReference>
<protein>
    <submittedName>
        <fullName evidence="6">N-methyl-L-tryptophan oxidase</fullName>
        <ecNumber evidence="6">1.5.3.2</ecNumber>
    </submittedName>
</protein>
<dbReference type="GO" id="GO:0008115">
    <property type="term" value="F:sarcosine oxidase activity"/>
    <property type="evidence" value="ECO:0007669"/>
    <property type="project" value="TreeGrafter"/>
</dbReference>